<keyword evidence="10" id="KW-1185">Reference proteome</keyword>
<dbReference type="Proteomes" id="UP000325811">
    <property type="component" value="Plasmid pI"/>
</dbReference>
<feature type="transmembrane region" description="Helical" evidence="7">
    <location>
        <begin position="95"/>
        <end position="113"/>
    </location>
</feature>
<sequence>MTNRAAAIRAWLVTAVLPGILIVLSICLFALYFFRGDGIDEAIRHIFRFLLIFVLLGVPYSIVHELGHAISGWWYGVPPRRIRIGSLRLFRVGRAWGISVWFSFFPFGGRVDFRVHPLERGRRISMYAAGVGAALLVAILAGLMIPAEYQWLRIETVLSFGVFCLIDLFGKAPKGLWSDGEAIRGLLRYSQRS</sequence>
<evidence type="ECO:0000256" key="5">
    <source>
        <dbReference type="ARBA" id="ARBA00022989"/>
    </source>
</evidence>
<evidence type="ECO:0000313" key="10">
    <source>
        <dbReference type="Proteomes" id="UP000325811"/>
    </source>
</evidence>
<evidence type="ECO:0000256" key="6">
    <source>
        <dbReference type="ARBA" id="ARBA00023136"/>
    </source>
</evidence>
<dbReference type="GO" id="GO:0006508">
    <property type="term" value="P:proteolysis"/>
    <property type="evidence" value="ECO:0007669"/>
    <property type="project" value="InterPro"/>
</dbReference>
<dbReference type="KEGG" id="pdio:PDMSB3_0059.2"/>
<keyword evidence="6 7" id="KW-0472">Membrane</keyword>
<evidence type="ECO:0000256" key="3">
    <source>
        <dbReference type="ARBA" id="ARBA00007931"/>
    </source>
</evidence>
<evidence type="ECO:0000313" key="9">
    <source>
        <dbReference type="EMBL" id="VVD30895.1"/>
    </source>
</evidence>
<evidence type="ECO:0000256" key="2">
    <source>
        <dbReference type="ARBA" id="ARBA00004141"/>
    </source>
</evidence>
<feature type="transmembrane region" description="Helical" evidence="7">
    <location>
        <begin position="12"/>
        <end position="34"/>
    </location>
</feature>
<dbReference type="InterPro" id="IPR008915">
    <property type="entry name" value="Peptidase_M50"/>
</dbReference>
<organism evidence="9 10">
    <name type="scientific">Paraburkholderia dioscoreae</name>
    <dbReference type="NCBI Taxonomy" id="2604047"/>
    <lineage>
        <taxon>Bacteria</taxon>
        <taxon>Pseudomonadati</taxon>
        <taxon>Pseudomonadota</taxon>
        <taxon>Betaproteobacteria</taxon>
        <taxon>Burkholderiales</taxon>
        <taxon>Burkholderiaceae</taxon>
        <taxon>Paraburkholderia</taxon>
    </lineage>
</organism>
<accession>A0A5Q4YUU5</accession>
<geneLocation type="plasmid" evidence="9 10">
    <name>pI</name>
</geneLocation>
<comment type="similarity">
    <text evidence="3">Belongs to the peptidase M50B family.</text>
</comment>
<feature type="domain" description="Peptidase M50" evidence="8">
    <location>
        <begin position="61"/>
        <end position="145"/>
    </location>
</feature>
<dbReference type="EMBL" id="LR699555">
    <property type="protein sequence ID" value="VVD30895.1"/>
    <property type="molecule type" value="Genomic_DNA"/>
</dbReference>
<comment type="cofactor">
    <cofactor evidence="1">
        <name>Zn(2+)</name>
        <dbReference type="ChEBI" id="CHEBI:29105"/>
    </cofactor>
</comment>
<comment type="subcellular location">
    <subcellularLocation>
        <location evidence="2">Membrane</location>
        <topology evidence="2">Multi-pass membrane protein</topology>
    </subcellularLocation>
</comment>
<evidence type="ECO:0000256" key="1">
    <source>
        <dbReference type="ARBA" id="ARBA00001947"/>
    </source>
</evidence>
<evidence type="ECO:0000256" key="7">
    <source>
        <dbReference type="SAM" id="Phobius"/>
    </source>
</evidence>
<dbReference type="Pfam" id="PF02163">
    <property type="entry name" value="Peptidase_M50"/>
    <property type="match status" value="1"/>
</dbReference>
<keyword evidence="5 7" id="KW-1133">Transmembrane helix</keyword>
<evidence type="ECO:0000259" key="8">
    <source>
        <dbReference type="Pfam" id="PF02163"/>
    </source>
</evidence>
<name>A0A5Q4YUU5_9BURK</name>
<keyword evidence="4 7" id="KW-0812">Transmembrane</keyword>
<feature type="transmembrane region" description="Helical" evidence="7">
    <location>
        <begin position="46"/>
        <end position="75"/>
    </location>
</feature>
<proteinExistence type="inferred from homology"/>
<dbReference type="RefSeq" id="WP_165189828.1">
    <property type="nucleotide sequence ID" value="NZ_LR699555.1"/>
</dbReference>
<feature type="transmembrane region" description="Helical" evidence="7">
    <location>
        <begin position="125"/>
        <end position="145"/>
    </location>
</feature>
<dbReference type="GO" id="GO:0016020">
    <property type="term" value="C:membrane"/>
    <property type="evidence" value="ECO:0007669"/>
    <property type="project" value="UniProtKB-SubCell"/>
</dbReference>
<keyword evidence="9" id="KW-0614">Plasmid</keyword>
<gene>
    <name evidence="9" type="ORF">PDMSB3_0059</name>
</gene>
<protein>
    <recommendedName>
        <fullName evidence="8">Peptidase M50 domain-containing protein</fullName>
    </recommendedName>
</protein>
<evidence type="ECO:0000256" key="4">
    <source>
        <dbReference type="ARBA" id="ARBA00022692"/>
    </source>
</evidence>
<dbReference type="AlphaFoldDB" id="A0A5Q4YUU5"/>
<reference evidence="9 10" key="1">
    <citation type="submission" date="2019-08" db="EMBL/GenBank/DDBJ databases">
        <authorList>
            <person name="Herpell B J."/>
        </authorList>
    </citation>
    <scope>NUCLEOTIDE SEQUENCE [LARGE SCALE GENOMIC DNA]</scope>
    <source>
        <strain evidence="10">Msb3</strain>
        <plasmid evidence="9 10">pI</plasmid>
    </source>
</reference>